<keyword evidence="3" id="KW-1185">Reference proteome</keyword>
<evidence type="ECO:0000313" key="3">
    <source>
        <dbReference type="Proteomes" id="UP000019116"/>
    </source>
</evidence>
<dbReference type="Gramene" id="TraesJAG6D03G03683980.1">
    <property type="protein sequence ID" value="TraesJAG6D03G03683980.1"/>
    <property type="gene ID" value="TraesJAG6D03G03683980"/>
</dbReference>
<keyword evidence="1" id="KW-0812">Transmembrane</keyword>
<reference evidence="2" key="1">
    <citation type="submission" date="2018-08" db="EMBL/GenBank/DDBJ databases">
        <authorList>
            <person name="Rossello M."/>
        </authorList>
    </citation>
    <scope>NUCLEOTIDE SEQUENCE [LARGE SCALE GENOMIC DNA]</scope>
    <source>
        <strain evidence="2">cv. Chinese Spring</strain>
    </source>
</reference>
<accession>A0A3B6QDP0</accession>
<feature type="transmembrane region" description="Helical" evidence="1">
    <location>
        <begin position="57"/>
        <end position="83"/>
    </location>
</feature>
<keyword evidence="1" id="KW-1133">Transmembrane helix</keyword>
<dbReference type="Gramene" id="TraesLAC6D03G03651470.1">
    <property type="protein sequence ID" value="TraesLAC6D03G03651470.1"/>
    <property type="gene ID" value="TraesLAC6D03G03651470"/>
</dbReference>
<dbReference type="Gramene" id="TraesCLE_scaffold_005159_01G000300.1">
    <property type="protein sequence ID" value="TraesCLE_scaffold_005159_01G000300.1"/>
    <property type="gene ID" value="TraesCLE_scaffold_005159_01G000300"/>
</dbReference>
<proteinExistence type="predicted"/>
<dbReference type="PaxDb" id="4565-Traes_6DS_B2B1F9FBC.2"/>
<dbReference type="Gramene" id="TraesWEE_scaffold_015929_01G000200.1">
    <property type="protein sequence ID" value="TraesWEE_scaffold_015929_01G000200.1"/>
    <property type="gene ID" value="TraesWEE_scaffold_015929_01G000200"/>
</dbReference>
<evidence type="ECO:0000256" key="1">
    <source>
        <dbReference type="SAM" id="Phobius"/>
    </source>
</evidence>
<dbReference type="Proteomes" id="UP000019116">
    <property type="component" value="Chromosome 6D"/>
</dbReference>
<dbReference type="AlphaFoldDB" id="A0A3B6QDP0"/>
<sequence length="309" mass="34310">MDRVVLDGLLVRGGLLLVGAVARQVVLLLLFCRIGLLHLVILARLLRLVTWGGVRLLRGLVALGGVRFLPMFVLCDLLLRWILRRNLVVMFLLDDAGRRSGWASVLASSPRPFLDLQFSIEVVLSVLFHAPRSSHAGSATVEGEQVRLILTASYCSPARPSHGERRLSLLRHAAYPLQRRFLVPLASSGHHRLSLCLLHQEGRWYGLALEAGHQILLYSVAEMQHKNLSGGLMVAVGPRPALRSFSLFFPPRWNCAPFATSPSMHRHGRILAACGLPWRQVSRSMALVEETIDTAGSYNTKSCMLRAWP</sequence>
<dbReference type="Gramene" id="TraesLDM6D03G03704400.1">
    <property type="protein sequence ID" value="TraesLDM6D03G03704400.1"/>
    <property type="gene ID" value="TraesLDM6D03G03704400"/>
</dbReference>
<dbReference type="EnsemblPlants" id="TraesCS6D02G164700.1">
    <property type="protein sequence ID" value="TraesCS6D02G164700.1"/>
    <property type="gene ID" value="TraesCS6D02G164700"/>
</dbReference>
<protein>
    <submittedName>
        <fullName evidence="2">Uncharacterized protein</fullName>
    </submittedName>
</protein>
<dbReference type="Gramene" id="TraesROB_scaffold_048453_01G000200.1">
    <property type="protein sequence ID" value="TraesROB_scaffold_048453_01G000200.1"/>
    <property type="gene ID" value="TraesROB_scaffold_048453_01G000200"/>
</dbReference>
<name>A0A3B6QDP0_WHEAT</name>
<feature type="transmembrane region" description="Helical" evidence="1">
    <location>
        <begin position="20"/>
        <end position="45"/>
    </location>
</feature>
<organism evidence="2">
    <name type="scientific">Triticum aestivum</name>
    <name type="common">Wheat</name>
    <dbReference type="NCBI Taxonomy" id="4565"/>
    <lineage>
        <taxon>Eukaryota</taxon>
        <taxon>Viridiplantae</taxon>
        <taxon>Streptophyta</taxon>
        <taxon>Embryophyta</taxon>
        <taxon>Tracheophyta</taxon>
        <taxon>Spermatophyta</taxon>
        <taxon>Magnoliopsida</taxon>
        <taxon>Liliopsida</taxon>
        <taxon>Poales</taxon>
        <taxon>Poaceae</taxon>
        <taxon>BOP clade</taxon>
        <taxon>Pooideae</taxon>
        <taxon>Triticodae</taxon>
        <taxon>Triticeae</taxon>
        <taxon>Triticinae</taxon>
        <taxon>Triticum</taxon>
    </lineage>
</organism>
<dbReference type="Gramene" id="TraesCS6D02G164700.1">
    <property type="protein sequence ID" value="TraesCS6D02G164700.1"/>
    <property type="gene ID" value="TraesCS6D02G164700"/>
</dbReference>
<evidence type="ECO:0000313" key="2">
    <source>
        <dbReference type="EnsemblPlants" id="TraesCS6D02G164700.1"/>
    </source>
</evidence>
<dbReference type="Gramene" id="TraesSTA6D03G03694730.1">
    <property type="protein sequence ID" value="TraesSTA6D03G03694730.1"/>
    <property type="gene ID" value="TraesSTA6D03G03694730"/>
</dbReference>
<dbReference type="Gramene" id="TraesCS6D03G0367400.1">
    <property type="protein sequence ID" value="TraesCS6D03G0367400.1.CDS"/>
    <property type="gene ID" value="TraesCS6D03G0367400"/>
</dbReference>
<reference evidence="2" key="2">
    <citation type="submission" date="2018-10" db="UniProtKB">
        <authorList>
            <consortium name="EnsemblPlants"/>
        </authorList>
    </citation>
    <scope>IDENTIFICATION</scope>
</reference>
<dbReference type="Gramene" id="TraesCAD_scaffold_173614_01G000100.1">
    <property type="protein sequence ID" value="TraesCAD_scaffold_173614_01G000100.1"/>
    <property type="gene ID" value="TraesCAD_scaffold_173614_01G000100"/>
</dbReference>
<dbReference type="Gramene" id="TraesRN6D0100396900.1">
    <property type="protein sequence ID" value="TraesRN6D0100396900.1"/>
    <property type="gene ID" value="TraesRN6D0100396900"/>
</dbReference>
<keyword evidence="1" id="KW-0472">Membrane</keyword>